<dbReference type="Proteomes" id="UP000749646">
    <property type="component" value="Unassembled WGS sequence"/>
</dbReference>
<feature type="compositionally biased region" description="Low complexity" evidence="1">
    <location>
        <begin position="76"/>
        <end position="88"/>
    </location>
</feature>
<feature type="compositionally biased region" description="Basic residues" evidence="1">
    <location>
        <begin position="235"/>
        <end position="247"/>
    </location>
</feature>
<proteinExistence type="predicted"/>
<reference evidence="2" key="1">
    <citation type="journal article" date="2020" name="Fungal Divers.">
        <title>Resolving the Mortierellaceae phylogeny through synthesis of multi-gene phylogenetics and phylogenomics.</title>
        <authorList>
            <person name="Vandepol N."/>
            <person name="Liber J."/>
            <person name="Desiro A."/>
            <person name="Na H."/>
            <person name="Kennedy M."/>
            <person name="Barry K."/>
            <person name="Grigoriev I.V."/>
            <person name="Miller A.N."/>
            <person name="O'Donnell K."/>
            <person name="Stajich J.E."/>
            <person name="Bonito G."/>
        </authorList>
    </citation>
    <scope>NUCLEOTIDE SEQUENCE</scope>
    <source>
        <strain evidence="2">MES-2147</strain>
    </source>
</reference>
<feature type="region of interest" description="Disordered" evidence="1">
    <location>
        <begin position="74"/>
        <end position="139"/>
    </location>
</feature>
<feature type="region of interest" description="Disordered" evidence="1">
    <location>
        <begin position="264"/>
        <end position="335"/>
    </location>
</feature>
<accession>A0A9P6MF69</accession>
<organism evidence="2 3">
    <name type="scientific">Modicella reniformis</name>
    <dbReference type="NCBI Taxonomy" id="1440133"/>
    <lineage>
        <taxon>Eukaryota</taxon>
        <taxon>Fungi</taxon>
        <taxon>Fungi incertae sedis</taxon>
        <taxon>Mucoromycota</taxon>
        <taxon>Mortierellomycotina</taxon>
        <taxon>Mortierellomycetes</taxon>
        <taxon>Mortierellales</taxon>
        <taxon>Mortierellaceae</taxon>
        <taxon>Modicella</taxon>
    </lineage>
</organism>
<feature type="compositionally biased region" description="Low complexity" evidence="1">
    <location>
        <begin position="290"/>
        <end position="303"/>
    </location>
</feature>
<feature type="compositionally biased region" description="Basic residues" evidence="1">
    <location>
        <begin position="306"/>
        <end position="316"/>
    </location>
</feature>
<feature type="compositionally biased region" description="Basic residues" evidence="1">
    <location>
        <begin position="275"/>
        <end position="289"/>
    </location>
</feature>
<dbReference type="AlphaFoldDB" id="A0A9P6MF69"/>
<feature type="compositionally biased region" description="Polar residues" evidence="1">
    <location>
        <begin position="35"/>
        <end position="49"/>
    </location>
</feature>
<feature type="non-terminal residue" evidence="2">
    <location>
        <position position="1"/>
    </location>
</feature>
<keyword evidence="3" id="KW-1185">Reference proteome</keyword>
<sequence>MFFSTQLRKSQEIGKSAKKGFKNRFKKLRRKQGRDSSSSTVNALITSGESDSEPTFEPETDFMFNSGGIIHKFVPSTTTGSSKSSLTSRPKLNPIDPSLPPQFPSRQGNTGTHGRIGSSVGGGGNLSGPEYSGLETPKESSAVRFKDLFKSVGLSNPGSGGSTPTSVTVNTTAMSGGVFPPGQFDHYHPGSQTPQTTKPPQSRSTFQALGELLSGDDQPAGASSSSKGFPLKGTEKRKKRFTKKTRSHTVTAAEILANISSSAITDDEDSSASRTGRRRMKSHHDHRYQHQNQNQGQQQQQNNRGFLHHFHQRYRSRSTGEEGRAQALAPWRPGP</sequence>
<feature type="region of interest" description="Disordered" evidence="1">
    <location>
        <begin position="152"/>
        <end position="248"/>
    </location>
</feature>
<feature type="region of interest" description="Disordered" evidence="1">
    <location>
        <begin position="1"/>
        <end position="57"/>
    </location>
</feature>
<dbReference type="EMBL" id="JAAAHW010001146">
    <property type="protein sequence ID" value="KAF9996553.1"/>
    <property type="molecule type" value="Genomic_DNA"/>
</dbReference>
<protein>
    <submittedName>
        <fullName evidence="2">Uncharacterized protein</fullName>
    </submittedName>
</protein>
<feature type="compositionally biased region" description="Polar residues" evidence="1">
    <location>
        <begin position="190"/>
        <end position="207"/>
    </location>
</feature>
<evidence type="ECO:0000313" key="2">
    <source>
        <dbReference type="EMBL" id="KAF9996553.1"/>
    </source>
</evidence>
<name>A0A9P6MF69_9FUNG</name>
<comment type="caution">
    <text evidence="2">The sequence shown here is derived from an EMBL/GenBank/DDBJ whole genome shotgun (WGS) entry which is preliminary data.</text>
</comment>
<evidence type="ECO:0000313" key="3">
    <source>
        <dbReference type="Proteomes" id="UP000749646"/>
    </source>
</evidence>
<evidence type="ECO:0000256" key="1">
    <source>
        <dbReference type="SAM" id="MobiDB-lite"/>
    </source>
</evidence>
<gene>
    <name evidence="2" type="ORF">BGZ65_007863</name>
</gene>
<feature type="compositionally biased region" description="Basic residues" evidence="1">
    <location>
        <begin position="16"/>
        <end position="32"/>
    </location>
</feature>
<feature type="compositionally biased region" description="Low complexity" evidence="1">
    <location>
        <begin position="162"/>
        <end position="172"/>
    </location>
</feature>